<dbReference type="PATRIC" id="fig|482300.6.peg.2246"/>
<evidence type="ECO:0000313" key="2">
    <source>
        <dbReference type="EMBL" id="EPF22123.1"/>
    </source>
</evidence>
<reference evidence="1 3" key="1">
    <citation type="journal article" date="2013" name="Genome Announc.">
        <title>Draft Genome Sequence of the Brazilian Toxic Bloom-Forming Cyanobacterium Microcystis aeruginosa Strain SPC777.</title>
        <authorList>
            <person name="Fiore M.F."/>
            <person name="Alvarenga D.O."/>
            <person name="Varani A.M."/>
            <person name="Hoff-Risseti C."/>
            <person name="Crespim E."/>
            <person name="Ramos R.T."/>
            <person name="Silva A."/>
            <person name="Schaker P.D."/>
            <person name="Heck K."/>
            <person name="Rigonato J."/>
            <person name="Schneider M.P."/>
        </authorList>
    </citation>
    <scope>NUCLEOTIDE SEQUENCE [LARGE SCALE GENOMIC DNA]</scope>
    <source>
        <strain evidence="3">SPC 777</strain>
        <strain evidence="1">SPC777</strain>
    </source>
</reference>
<gene>
    <name evidence="2" type="ORF">MAESPC_02011</name>
    <name evidence="1" type="ORF">MAESPC_04025</name>
</gene>
<name>S3J2D6_MICAE</name>
<protein>
    <submittedName>
        <fullName evidence="1">Uncharacterized protein</fullName>
    </submittedName>
</protein>
<accession>S3J2D6</accession>
<proteinExistence type="predicted"/>
<dbReference type="EMBL" id="ASZQ01000191">
    <property type="protein sequence ID" value="EPF22123.1"/>
    <property type="molecule type" value="Genomic_DNA"/>
</dbReference>
<comment type="caution">
    <text evidence="1">The sequence shown here is derived from an EMBL/GenBank/DDBJ whole genome shotgun (WGS) entry which is preliminary data.</text>
</comment>
<dbReference type="EMBL" id="ASZQ01000254">
    <property type="protein sequence ID" value="EPF19380.1"/>
    <property type="molecule type" value="Genomic_DNA"/>
</dbReference>
<evidence type="ECO:0000313" key="1">
    <source>
        <dbReference type="EMBL" id="EPF19380.1"/>
    </source>
</evidence>
<dbReference type="AlphaFoldDB" id="S3J2D6"/>
<sequence>MSVSIRNETLIETDIAAIFVNCWRSGRTNQLNLLPDKDLVDLCPHIEPCQVPKSQNNPPFI</sequence>
<organism evidence="1 3">
    <name type="scientific">Microcystis aeruginosa SPC777</name>
    <dbReference type="NCBI Taxonomy" id="482300"/>
    <lineage>
        <taxon>Bacteria</taxon>
        <taxon>Bacillati</taxon>
        <taxon>Cyanobacteriota</taxon>
        <taxon>Cyanophyceae</taxon>
        <taxon>Oscillatoriophycideae</taxon>
        <taxon>Chroococcales</taxon>
        <taxon>Microcystaceae</taxon>
        <taxon>Microcystis</taxon>
    </lineage>
</organism>
<evidence type="ECO:0000313" key="3">
    <source>
        <dbReference type="Proteomes" id="UP000014617"/>
    </source>
</evidence>
<dbReference type="Proteomes" id="UP000014617">
    <property type="component" value="Unassembled WGS sequence"/>
</dbReference>